<dbReference type="AlphaFoldDB" id="A0AAN7PQ61"/>
<keyword evidence="2" id="KW-0342">GTP-binding</keyword>
<evidence type="ECO:0000313" key="6">
    <source>
        <dbReference type="EMBL" id="KAK5080469.1"/>
    </source>
</evidence>
<dbReference type="Pfam" id="PF02212">
    <property type="entry name" value="GED"/>
    <property type="match status" value="1"/>
</dbReference>
<dbReference type="GO" id="GO:0003924">
    <property type="term" value="F:GTPase activity"/>
    <property type="evidence" value="ECO:0007669"/>
    <property type="project" value="InterPro"/>
</dbReference>
<keyword evidence="7" id="KW-1185">Reference proteome</keyword>
<evidence type="ECO:0000313" key="7">
    <source>
        <dbReference type="Proteomes" id="UP001309876"/>
    </source>
</evidence>
<evidence type="ECO:0000259" key="5">
    <source>
        <dbReference type="PROSITE" id="PS51718"/>
    </source>
</evidence>
<dbReference type="SUPFAM" id="SSF52540">
    <property type="entry name" value="P-loop containing nucleoside triphosphate hydrolases"/>
    <property type="match status" value="1"/>
</dbReference>
<organism evidence="6 7">
    <name type="scientific">Lithohypha guttulata</name>
    <dbReference type="NCBI Taxonomy" id="1690604"/>
    <lineage>
        <taxon>Eukaryota</taxon>
        <taxon>Fungi</taxon>
        <taxon>Dikarya</taxon>
        <taxon>Ascomycota</taxon>
        <taxon>Pezizomycotina</taxon>
        <taxon>Eurotiomycetes</taxon>
        <taxon>Chaetothyriomycetidae</taxon>
        <taxon>Chaetothyriales</taxon>
        <taxon>Trichomeriaceae</taxon>
        <taxon>Lithohypha</taxon>
    </lineage>
</organism>
<dbReference type="InterPro" id="IPR003130">
    <property type="entry name" value="GED"/>
</dbReference>
<feature type="domain" description="GED" evidence="4">
    <location>
        <begin position="564"/>
        <end position="651"/>
    </location>
</feature>
<dbReference type="InterPro" id="IPR020850">
    <property type="entry name" value="GED_dom"/>
</dbReference>
<feature type="region of interest" description="Disordered" evidence="3">
    <location>
        <begin position="348"/>
        <end position="382"/>
    </location>
</feature>
<dbReference type="GO" id="GO:0005739">
    <property type="term" value="C:mitochondrion"/>
    <property type="evidence" value="ECO:0007669"/>
    <property type="project" value="TreeGrafter"/>
</dbReference>
<dbReference type="GO" id="GO:0005874">
    <property type="term" value="C:microtubule"/>
    <property type="evidence" value="ECO:0007669"/>
    <property type="project" value="TreeGrafter"/>
</dbReference>
<dbReference type="Gene3D" id="1.20.120.1240">
    <property type="entry name" value="Dynamin, middle domain"/>
    <property type="match status" value="1"/>
</dbReference>
<feature type="domain" description="Dynamin-type G" evidence="5">
    <location>
        <begin position="23"/>
        <end position="307"/>
    </location>
</feature>
<dbReference type="InterPro" id="IPR000375">
    <property type="entry name" value="Dynamin_stalk"/>
</dbReference>
<dbReference type="InterPro" id="IPR022812">
    <property type="entry name" value="Dynamin"/>
</dbReference>
<dbReference type="GO" id="GO:0008017">
    <property type="term" value="F:microtubule binding"/>
    <property type="evidence" value="ECO:0007669"/>
    <property type="project" value="TreeGrafter"/>
</dbReference>
<dbReference type="Gene3D" id="3.40.50.300">
    <property type="entry name" value="P-loop containing nucleotide triphosphate hydrolases"/>
    <property type="match status" value="1"/>
</dbReference>
<evidence type="ECO:0000256" key="1">
    <source>
        <dbReference type="ARBA" id="ARBA00022741"/>
    </source>
</evidence>
<protein>
    <submittedName>
        <fullName evidence="6">Uncharacterized protein</fullName>
    </submittedName>
</protein>
<dbReference type="GO" id="GO:0005525">
    <property type="term" value="F:GTP binding"/>
    <property type="evidence" value="ECO:0007669"/>
    <property type="project" value="InterPro"/>
</dbReference>
<dbReference type="GO" id="GO:0006897">
    <property type="term" value="P:endocytosis"/>
    <property type="evidence" value="ECO:0007669"/>
    <property type="project" value="TreeGrafter"/>
</dbReference>
<comment type="caution">
    <text evidence="6">The sequence shown here is derived from an EMBL/GenBank/DDBJ whole genome shotgun (WGS) entry which is preliminary data.</text>
</comment>
<dbReference type="PANTHER" id="PTHR11566:SF215">
    <property type="entry name" value="DYNAMIN GTPASE"/>
    <property type="match status" value="1"/>
</dbReference>
<dbReference type="PROSITE" id="PS51388">
    <property type="entry name" value="GED"/>
    <property type="match status" value="1"/>
</dbReference>
<keyword evidence="1" id="KW-0547">Nucleotide-binding</keyword>
<dbReference type="PRINTS" id="PR00195">
    <property type="entry name" value="DYNAMIN"/>
</dbReference>
<dbReference type="GO" id="GO:0000266">
    <property type="term" value="P:mitochondrial fission"/>
    <property type="evidence" value="ECO:0007669"/>
    <property type="project" value="TreeGrafter"/>
</dbReference>
<accession>A0AAN7PQ61</accession>
<dbReference type="PROSITE" id="PS51718">
    <property type="entry name" value="G_DYNAMIN_2"/>
    <property type="match status" value="1"/>
</dbReference>
<dbReference type="CDD" id="cd08771">
    <property type="entry name" value="DLP_1"/>
    <property type="match status" value="1"/>
</dbReference>
<dbReference type="Proteomes" id="UP001309876">
    <property type="component" value="Unassembled WGS sequence"/>
</dbReference>
<dbReference type="EMBL" id="JAVRRJ010000014">
    <property type="protein sequence ID" value="KAK5080469.1"/>
    <property type="molecule type" value="Genomic_DNA"/>
</dbReference>
<dbReference type="InterPro" id="IPR045063">
    <property type="entry name" value="Dynamin_N"/>
</dbReference>
<dbReference type="GO" id="GO:0048312">
    <property type="term" value="P:intracellular distribution of mitochondria"/>
    <property type="evidence" value="ECO:0007669"/>
    <property type="project" value="TreeGrafter"/>
</dbReference>
<sequence length="651" mass="73495">MLIEDAERLEKIDQLYGLRLDQLVSLPVLAVVGDQSSGKSSVLEALTGLPFPRDSTLCTRFPTQIVFKRQQERSVNVSINPAAGTTQLLGLSPLNECEGDRDVQRSFSNDLLKIEVSGPDHDHFSVVDLPGLFRKPTEGLTTKEDMLLVRDMVSMHLQNERSIILAVVPANVDIATQEIIQMAEDADPGRDRTLAVLTKPDLVDKGAEAHTPLHERNTNEGLFFAQSPWKAVASNRAGIQSLKTRLNTLSVEASRQSFDEVRAEIQRKLSVTKTKLQVLGQPRGSTESQRVFLLQLASQYQSLINKATDAHYGRDECFHRNPNMRLATVVMEESDNFSVTLAKRGAHRAFASRDSGNGSQSEDEATMPESEDGEGDQSNSTRDFPELRTILQPDSEAPAQNDESIDAWIARKHKEFRGFEIGSTNPSLITALIYEQTNSWHYHASSYVRRVIERIHRCIHDILVYVCPDEYVRQRLWKHLQPRLAKAYGVALDHTRFLVKVERQGYPVTLNHYFAQTMIKRRRQRVERTLKNMQAWHTKDDARQPLLKLDDILNSFTSNEEQHTEEIGDVLRSYHKVARKRFADAVAKQVVDYMLICSEEGPLHVFSPEFVGKLGEGDLQKLASEDIGVADQRKQLQAEAEILQQGCAILL</sequence>
<dbReference type="Pfam" id="PF00350">
    <property type="entry name" value="Dynamin_N"/>
    <property type="match status" value="1"/>
</dbReference>
<name>A0AAN7PQ61_9EURO</name>
<proteinExistence type="predicted"/>
<reference evidence="6 7" key="1">
    <citation type="submission" date="2023-08" db="EMBL/GenBank/DDBJ databases">
        <title>Black Yeasts Isolated from many extreme environments.</title>
        <authorList>
            <person name="Coleine C."/>
            <person name="Stajich J.E."/>
            <person name="Selbmann L."/>
        </authorList>
    </citation>
    <scope>NUCLEOTIDE SEQUENCE [LARGE SCALE GENOMIC DNA]</scope>
    <source>
        <strain evidence="6 7">CCFEE 5910</strain>
    </source>
</reference>
<gene>
    <name evidence="6" type="ORF">LTR05_008579</name>
</gene>
<feature type="compositionally biased region" description="Acidic residues" evidence="3">
    <location>
        <begin position="361"/>
        <end position="375"/>
    </location>
</feature>
<dbReference type="GO" id="GO:0016020">
    <property type="term" value="C:membrane"/>
    <property type="evidence" value="ECO:0007669"/>
    <property type="project" value="TreeGrafter"/>
</dbReference>
<dbReference type="InterPro" id="IPR001401">
    <property type="entry name" value="Dynamin_GTPase"/>
</dbReference>
<evidence type="ECO:0000256" key="2">
    <source>
        <dbReference type="ARBA" id="ARBA00023134"/>
    </source>
</evidence>
<dbReference type="Pfam" id="PF01031">
    <property type="entry name" value="Dynamin_M"/>
    <property type="match status" value="1"/>
</dbReference>
<dbReference type="SMART" id="SM00053">
    <property type="entry name" value="DYNc"/>
    <property type="match status" value="1"/>
</dbReference>
<evidence type="ECO:0000256" key="3">
    <source>
        <dbReference type="SAM" id="MobiDB-lite"/>
    </source>
</evidence>
<dbReference type="InterPro" id="IPR027417">
    <property type="entry name" value="P-loop_NTPase"/>
</dbReference>
<evidence type="ECO:0000259" key="4">
    <source>
        <dbReference type="PROSITE" id="PS51388"/>
    </source>
</evidence>
<dbReference type="GO" id="GO:0016559">
    <property type="term" value="P:peroxisome fission"/>
    <property type="evidence" value="ECO:0007669"/>
    <property type="project" value="TreeGrafter"/>
</dbReference>
<dbReference type="PANTHER" id="PTHR11566">
    <property type="entry name" value="DYNAMIN"/>
    <property type="match status" value="1"/>
</dbReference>
<dbReference type="InterPro" id="IPR030381">
    <property type="entry name" value="G_DYNAMIN_dom"/>
</dbReference>